<evidence type="ECO:0000313" key="1">
    <source>
        <dbReference type="EMBL" id="KAK1446332.1"/>
    </source>
</evidence>
<evidence type="ECO:0000313" key="2">
    <source>
        <dbReference type="Proteomes" id="UP001239795"/>
    </source>
</evidence>
<gene>
    <name evidence="1" type="ORF">CMEL01_10575</name>
</gene>
<accession>A0AAI9XEU0</accession>
<name>A0AAI9XEU0_9PEZI</name>
<dbReference type="Proteomes" id="UP001239795">
    <property type="component" value="Unassembled WGS sequence"/>
</dbReference>
<reference evidence="1 2" key="1">
    <citation type="submission" date="2016-10" db="EMBL/GenBank/DDBJ databases">
        <title>The genome sequence of Colletotrichum fioriniae PJ7.</title>
        <authorList>
            <person name="Baroncelli R."/>
        </authorList>
    </citation>
    <scope>NUCLEOTIDE SEQUENCE [LARGE SCALE GENOMIC DNA]</scope>
    <source>
        <strain evidence="1">Col 31</strain>
    </source>
</reference>
<dbReference type="AlphaFoldDB" id="A0AAI9XEU0"/>
<proteinExistence type="predicted"/>
<dbReference type="EMBL" id="MLGG01000090">
    <property type="protein sequence ID" value="KAK1446332.1"/>
    <property type="molecule type" value="Genomic_DNA"/>
</dbReference>
<protein>
    <submittedName>
        <fullName evidence="1">Uncharacterized protein</fullName>
    </submittedName>
</protein>
<organism evidence="1 2">
    <name type="scientific">Colletotrichum melonis</name>
    <dbReference type="NCBI Taxonomy" id="1209925"/>
    <lineage>
        <taxon>Eukaryota</taxon>
        <taxon>Fungi</taxon>
        <taxon>Dikarya</taxon>
        <taxon>Ascomycota</taxon>
        <taxon>Pezizomycotina</taxon>
        <taxon>Sordariomycetes</taxon>
        <taxon>Hypocreomycetidae</taxon>
        <taxon>Glomerellales</taxon>
        <taxon>Glomerellaceae</taxon>
        <taxon>Colletotrichum</taxon>
        <taxon>Colletotrichum acutatum species complex</taxon>
    </lineage>
</organism>
<comment type="caution">
    <text evidence="1">The sequence shown here is derived from an EMBL/GenBank/DDBJ whole genome shotgun (WGS) entry which is preliminary data.</text>
</comment>
<sequence length="118" mass="12567">MPTTTTANPPSPPNTHALPGRYYPLSVLPRAASALALGPLCKSQQEKHREALSLSLALSCMGLLLAYAQPKRFHSLVHFYLSLPSFSLPTSLPPAADDAAAVTSKRLCLLSFPAPVTE</sequence>
<keyword evidence="2" id="KW-1185">Reference proteome</keyword>